<keyword evidence="3" id="KW-1185">Reference proteome</keyword>
<reference evidence="2" key="1">
    <citation type="journal article" date="2018" name="Genome Biol. Evol.">
        <title>Genomics and development of Lentinus tigrinus, a white-rot wood-decaying mushroom with dimorphic fruiting bodies.</title>
        <authorList>
            <person name="Wu B."/>
            <person name="Xu Z."/>
            <person name="Knudson A."/>
            <person name="Carlson A."/>
            <person name="Chen N."/>
            <person name="Kovaka S."/>
            <person name="LaButti K."/>
            <person name="Lipzen A."/>
            <person name="Pennachio C."/>
            <person name="Riley R."/>
            <person name="Schakwitz W."/>
            <person name="Umezawa K."/>
            <person name="Ohm R.A."/>
            <person name="Grigoriev I.V."/>
            <person name="Nagy L.G."/>
            <person name="Gibbons J."/>
            <person name="Hibbett D."/>
        </authorList>
    </citation>
    <scope>NUCLEOTIDE SEQUENCE [LARGE SCALE GENOMIC DNA]</scope>
    <source>
        <strain evidence="2">ALCF2SS1-6</strain>
    </source>
</reference>
<protein>
    <submittedName>
        <fullName evidence="2">Uncharacterized protein</fullName>
    </submittedName>
</protein>
<dbReference type="EMBL" id="ML122298">
    <property type="protein sequence ID" value="RPD55114.1"/>
    <property type="molecule type" value="Genomic_DNA"/>
</dbReference>
<evidence type="ECO:0000313" key="3">
    <source>
        <dbReference type="Proteomes" id="UP000313359"/>
    </source>
</evidence>
<gene>
    <name evidence="2" type="ORF">L227DRAFT_313763</name>
</gene>
<feature type="region of interest" description="Disordered" evidence="1">
    <location>
        <begin position="39"/>
        <end position="76"/>
    </location>
</feature>
<evidence type="ECO:0000256" key="1">
    <source>
        <dbReference type="SAM" id="MobiDB-lite"/>
    </source>
</evidence>
<feature type="region of interest" description="Disordered" evidence="1">
    <location>
        <begin position="1"/>
        <end position="23"/>
    </location>
</feature>
<organism evidence="2 3">
    <name type="scientific">Lentinus tigrinus ALCF2SS1-6</name>
    <dbReference type="NCBI Taxonomy" id="1328759"/>
    <lineage>
        <taxon>Eukaryota</taxon>
        <taxon>Fungi</taxon>
        <taxon>Dikarya</taxon>
        <taxon>Basidiomycota</taxon>
        <taxon>Agaricomycotina</taxon>
        <taxon>Agaricomycetes</taxon>
        <taxon>Polyporales</taxon>
        <taxon>Polyporaceae</taxon>
        <taxon>Lentinus</taxon>
    </lineage>
</organism>
<feature type="compositionally biased region" description="Pro residues" evidence="1">
    <location>
        <begin position="44"/>
        <end position="60"/>
    </location>
</feature>
<accession>A0A5C2RUY4</accession>
<dbReference type="AlphaFoldDB" id="A0A5C2RUY4"/>
<sequence length="137" mass="14832">MTSMKFPFASSLKPRSGRQIIARSDIPSYIRRIALGRPATSLAPKPPSSDPNVPSKPPLFIPISNRPALPSSEPCPPDGCSYEPGSIIASDALGEHTSSLRSDSMRRRGTVCGGCRRRHKGLYAAHDMPNVTGYMRI</sequence>
<dbReference type="Proteomes" id="UP000313359">
    <property type="component" value="Unassembled WGS sequence"/>
</dbReference>
<name>A0A5C2RUY4_9APHY</name>
<proteinExistence type="predicted"/>
<evidence type="ECO:0000313" key="2">
    <source>
        <dbReference type="EMBL" id="RPD55114.1"/>
    </source>
</evidence>